<organism evidence="3 4">
    <name type="scientific">Temnothorax curvispinosus</name>
    <dbReference type="NCBI Taxonomy" id="300111"/>
    <lineage>
        <taxon>Eukaryota</taxon>
        <taxon>Metazoa</taxon>
        <taxon>Ecdysozoa</taxon>
        <taxon>Arthropoda</taxon>
        <taxon>Hexapoda</taxon>
        <taxon>Insecta</taxon>
        <taxon>Pterygota</taxon>
        <taxon>Neoptera</taxon>
        <taxon>Endopterygota</taxon>
        <taxon>Hymenoptera</taxon>
        <taxon>Apocrita</taxon>
        <taxon>Aculeata</taxon>
        <taxon>Formicoidea</taxon>
        <taxon>Formicidae</taxon>
        <taxon>Myrmicinae</taxon>
        <taxon>Temnothorax</taxon>
    </lineage>
</organism>
<dbReference type="Proteomes" id="UP000504618">
    <property type="component" value="Unplaced"/>
</dbReference>
<dbReference type="AlphaFoldDB" id="A0A6J1PWF3"/>
<gene>
    <name evidence="4" type="primary">LOC112456130</name>
</gene>
<keyword evidence="1" id="KW-0479">Metal-binding</keyword>
<sequence>MRAFEKSNLTVQSMSNKVEIFKVNGDKMYKCQKCGEMSKRRFNVERHYRRFHEKIKPQKTCCDKIFYTKSDFYNHRHKIHEEKKKYTKEYKSIQNQRTSKFQCPAVPKVEQPNTKEILVEIQNKTDISRSPIEKLNAPKKGFLSRWQKDSYKCKNRRSATKRPSRRRVPTHPLSVTKENIKIYNVTEESKEGIDRALYSIKF</sequence>
<keyword evidence="1" id="KW-0862">Zinc</keyword>
<evidence type="ECO:0000313" key="3">
    <source>
        <dbReference type="Proteomes" id="UP000504618"/>
    </source>
</evidence>
<dbReference type="RefSeq" id="XP_024874232.1">
    <property type="nucleotide sequence ID" value="XM_025018464.1"/>
</dbReference>
<dbReference type="GO" id="GO:0008270">
    <property type="term" value="F:zinc ion binding"/>
    <property type="evidence" value="ECO:0007669"/>
    <property type="project" value="UniProtKB-KW"/>
</dbReference>
<dbReference type="SUPFAM" id="SSF57667">
    <property type="entry name" value="beta-beta-alpha zinc fingers"/>
    <property type="match status" value="1"/>
</dbReference>
<evidence type="ECO:0000313" key="4">
    <source>
        <dbReference type="RefSeq" id="XP_024874232.1"/>
    </source>
</evidence>
<evidence type="ECO:0000259" key="2">
    <source>
        <dbReference type="PROSITE" id="PS50157"/>
    </source>
</evidence>
<dbReference type="GeneID" id="112456130"/>
<reference evidence="4" key="1">
    <citation type="submission" date="2025-08" db="UniProtKB">
        <authorList>
            <consortium name="RefSeq"/>
        </authorList>
    </citation>
    <scope>IDENTIFICATION</scope>
    <source>
        <tissue evidence="4">Whole body</tissue>
    </source>
</reference>
<proteinExistence type="predicted"/>
<keyword evidence="1" id="KW-0863">Zinc-finger</keyword>
<dbReference type="InterPro" id="IPR013087">
    <property type="entry name" value="Znf_C2H2_type"/>
</dbReference>
<protein>
    <submittedName>
        <fullName evidence="4">Uncharacterized protein LOC112456130</fullName>
    </submittedName>
</protein>
<name>A0A6J1PWF3_9HYME</name>
<dbReference type="OrthoDB" id="7555463at2759"/>
<dbReference type="InterPro" id="IPR036236">
    <property type="entry name" value="Znf_C2H2_sf"/>
</dbReference>
<feature type="domain" description="C2H2-type" evidence="2">
    <location>
        <begin position="29"/>
        <end position="57"/>
    </location>
</feature>
<dbReference type="Gene3D" id="3.30.160.60">
    <property type="entry name" value="Classic Zinc Finger"/>
    <property type="match status" value="1"/>
</dbReference>
<evidence type="ECO:0000256" key="1">
    <source>
        <dbReference type="PROSITE-ProRule" id="PRU00042"/>
    </source>
</evidence>
<keyword evidence="3" id="KW-1185">Reference proteome</keyword>
<dbReference type="PROSITE" id="PS50157">
    <property type="entry name" value="ZINC_FINGER_C2H2_2"/>
    <property type="match status" value="1"/>
</dbReference>
<accession>A0A6J1PWF3</accession>